<dbReference type="PROSITE" id="PS51257">
    <property type="entry name" value="PROKAR_LIPOPROTEIN"/>
    <property type="match status" value="1"/>
</dbReference>
<dbReference type="PIRSF" id="PIRSF013171">
    <property type="entry name" value="Pur_nuclsid_perm"/>
    <property type="match status" value="1"/>
</dbReference>
<dbReference type="GO" id="GO:0003824">
    <property type="term" value="F:catalytic activity"/>
    <property type="evidence" value="ECO:0007669"/>
    <property type="project" value="InterPro"/>
</dbReference>
<dbReference type="OrthoDB" id="109937at2"/>
<protein>
    <submittedName>
        <fullName evidence="1">Purine nucleoside permease</fullName>
    </submittedName>
</protein>
<accession>A0A1M5QZL8</accession>
<reference evidence="2" key="1">
    <citation type="submission" date="2016-11" db="EMBL/GenBank/DDBJ databases">
        <authorList>
            <person name="Varghese N."/>
            <person name="Submissions S."/>
        </authorList>
    </citation>
    <scope>NUCLEOTIDE SEQUENCE [LARGE SCALE GENOMIC DNA]</scope>
    <source>
        <strain evidence="2">CGMCC 1.8995</strain>
    </source>
</reference>
<dbReference type="Proteomes" id="UP000184520">
    <property type="component" value="Unassembled WGS sequence"/>
</dbReference>
<keyword evidence="2" id="KW-1185">Reference proteome</keyword>
<dbReference type="PANTHER" id="PTHR38643">
    <property type="entry name" value="PURINE NUCLEOSIDE PERMEASE C285.05-RELATED"/>
    <property type="match status" value="1"/>
</dbReference>
<name>A0A1M5QZL8_9ALTE</name>
<evidence type="ECO:0000313" key="2">
    <source>
        <dbReference type="Proteomes" id="UP000184520"/>
    </source>
</evidence>
<dbReference type="AlphaFoldDB" id="A0A1M5QZL8"/>
<dbReference type="GO" id="GO:0009116">
    <property type="term" value="P:nucleoside metabolic process"/>
    <property type="evidence" value="ECO:0007669"/>
    <property type="project" value="InterPro"/>
</dbReference>
<dbReference type="Gene3D" id="3.40.50.1580">
    <property type="entry name" value="Nucleoside phosphorylase domain"/>
    <property type="match status" value="1"/>
</dbReference>
<sequence>MRLLSILATLFLLTACQPPGPGPGEHGPGFEGGMPPPMPAPLKIKAVVVTMFEMGEDTGDKPGEFQFWRERYGLSERFAFPQSFHDIYFNRDKGVLGIVTGMGISRASSAIMALGLDPRFDLTQAYWLVAGIAGIDPEDGSIGSAVWADYLIDGDLAHQIDAREIPADWKTGYFPLFANAPYPDNGGENVARNGEMFQLNTRLIDWAFNLTKDISLSDTPAMQALRGQYISMPNAQLPPKVMRGDHMAASTFWHGKLFNDWANDWTRFWTNGKGNFVTSGMEDTGAYQSMVYLEQAGKVDKSRFMVLRTASNFTMQPDGLTAAENLAAESTGAGYAGMRPSLEAAFVVGSTVIDDIVSNWETYQSTLPGNTD</sequence>
<dbReference type="InterPro" id="IPR035994">
    <property type="entry name" value="Nucleoside_phosphorylase_sf"/>
</dbReference>
<gene>
    <name evidence="1" type="ORF">SAMN05216361_3973</name>
</gene>
<proteinExistence type="predicted"/>
<dbReference type="Pfam" id="PF06516">
    <property type="entry name" value="NUP"/>
    <property type="match status" value="1"/>
</dbReference>
<evidence type="ECO:0000313" key="1">
    <source>
        <dbReference type="EMBL" id="SHH19169.1"/>
    </source>
</evidence>
<dbReference type="STRING" id="634436.SAMN05216361_3973"/>
<dbReference type="PANTHER" id="PTHR38643:SF1">
    <property type="entry name" value="PURINE NUCLEOSIDE PERMEASE C285.05-RELATED"/>
    <property type="match status" value="1"/>
</dbReference>
<organism evidence="1 2">
    <name type="scientific">Marisediminitalea aggregata</name>
    <dbReference type="NCBI Taxonomy" id="634436"/>
    <lineage>
        <taxon>Bacteria</taxon>
        <taxon>Pseudomonadati</taxon>
        <taxon>Pseudomonadota</taxon>
        <taxon>Gammaproteobacteria</taxon>
        <taxon>Alteromonadales</taxon>
        <taxon>Alteromonadaceae</taxon>
        <taxon>Marisediminitalea</taxon>
    </lineage>
</organism>
<dbReference type="InterPro" id="IPR009486">
    <property type="entry name" value="Pur_nuclsid_perm"/>
</dbReference>
<dbReference type="GO" id="GO:0055085">
    <property type="term" value="P:transmembrane transport"/>
    <property type="evidence" value="ECO:0007669"/>
    <property type="project" value="InterPro"/>
</dbReference>
<dbReference type="EMBL" id="FQWD01000007">
    <property type="protein sequence ID" value="SHH19169.1"/>
    <property type="molecule type" value="Genomic_DNA"/>
</dbReference>